<dbReference type="RefSeq" id="WP_184679142.1">
    <property type="nucleotide sequence ID" value="NZ_JACHGY010000001.1"/>
</dbReference>
<comment type="caution">
    <text evidence="2">The sequence shown here is derived from an EMBL/GenBank/DDBJ whole genome shotgun (WGS) entry which is preliminary data.</text>
</comment>
<evidence type="ECO:0000313" key="2">
    <source>
        <dbReference type="EMBL" id="MBB6431691.1"/>
    </source>
</evidence>
<protein>
    <submittedName>
        <fullName evidence="2">Uncharacterized protein</fullName>
    </submittedName>
</protein>
<gene>
    <name evidence="2" type="ORF">HNQ40_003497</name>
</gene>
<feature type="chain" id="PRO_5030845050" evidence="1">
    <location>
        <begin position="26"/>
        <end position="470"/>
    </location>
</feature>
<dbReference type="Gene3D" id="2.60.120.260">
    <property type="entry name" value="Galactose-binding domain-like"/>
    <property type="match status" value="1"/>
</dbReference>
<accession>A0A7X0HBI9</accession>
<dbReference type="EMBL" id="JACHGY010000001">
    <property type="protein sequence ID" value="MBB6431691.1"/>
    <property type="molecule type" value="Genomic_DNA"/>
</dbReference>
<organism evidence="2 3">
    <name type="scientific">Algisphaera agarilytica</name>
    <dbReference type="NCBI Taxonomy" id="1385975"/>
    <lineage>
        <taxon>Bacteria</taxon>
        <taxon>Pseudomonadati</taxon>
        <taxon>Planctomycetota</taxon>
        <taxon>Phycisphaerae</taxon>
        <taxon>Phycisphaerales</taxon>
        <taxon>Phycisphaeraceae</taxon>
        <taxon>Algisphaera</taxon>
    </lineage>
</organism>
<dbReference type="AlphaFoldDB" id="A0A7X0HBI9"/>
<keyword evidence="3" id="KW-1185">Reference proteome</keyword>
<proteinExistence type="predicted"/>
<reference evidence="2 3" key="1">
    <citation type="submission" date="2020-08" db="EMBL/GenBank/DDBJ databases">
        <title>Genomic Encyclopedia of Type Strains, Phase IV (KMG-IV): sequencing the most valuable type-strain genomes for metagenomic binning, comparative biology and taxonomic classification.</title>
        <authorList>
            <person name="Goeker M."/>
        </authorList>
    </citation>
    <scope>NUCLEOTIDE SEQUENCE [LARGE SCALE GENOMIC DNA]</scope>
    <source>
        <strain evidence="2 3">DSM 103725</strain>
    </source>
</reference>
<dbReference type="Proteomes" id="UP000541810">
    <property type="component" value="Unassembled WGS sequence"/>
</dbReference>
<keyword evidence="1" id="KW-0732">Signal</keyword>
<feature type="signal peptide" evidence="1">
    <location>
        <begin position="1"/>
        <end position="25"/>
    </location>
</feature>
<evidence type="ECO:0000256" key="1">
    <source>
        <dbReference type="SAM" id="SignalP"/>
    </source>
</evidence>
<sequence>MSACVFRTVALSILSVAVCVPASLAVESPWRPNDRIAVSMDGNGESARTNNKHTVADPDDIGASAVALAIMAKQGVQDQLVHFDFNNWLDVGPVPEDKDRMTPSVIPAIDKWGFNPEVFFDLTKQLDEGIANLTAAINASSEDSHLFIIAAGPVESIYRAVAAAEPSKRQYTSIISHSIYNETQLIQDNHRTIDDFKPFFENDGMGYIKIKDQNASEKPQVLWHAGKAFHVFGFLRESPDPDFRWLYTRIQAHTYNKADVSDAGMVYFLLLNDENGSPNKLRNLMGESMGPLEDLVVGEMTGNLIVVEAERMDIGSGWEIKKDKLASGGFYVTYTANNSYQKVTGHRLKGKIKIKEPGRYTIKWSMRQPDGVAGDHANDVWINFPDATQIGHGEITGFNKFVGRSKGTFGTNGTVEVKHKHAWLTVEFPKPGIYSVEIAGRSQGLQFDRLLLFNGMDLGEAKAHLLVAER</sequence>
<name>A0A7X0HBI9_9BACT</name>
<evidence type="ECO:0000313" key="3">
    <source>
        <dbReference type="Proteomes" id="UP000541810"/>
    </source>
</evidence>